<dbReference type="Proteomes" id="UP000198407">
    <property type="component" value="Unassembled WGS sequence"/>
</dbReference>
<dbReference type="AlphaFoldDB" id="A0A239CYH4"/>
<dbReference type="OrthoDB" id="259831at2"/>
<accession>A0A239CYH4</accession>
<name>A0A239CYH4_9PSED</name>
<evidence type="ECO:0000313" key="1">
    <source>
        <dbReference type="EMBL" id="SNS25150.1"/>
    </source>
</evidence>
<keyword evidence="2" id="KW-1185">Reference proteome</keyword>
<dbReference type="RefSeq" id="WP_042120854.1">
    <property type="nucleotide sequence ID" value="NZ_FZOL01000005.1"/>
</dbReference>
<proteinExistence type="predicted"/>
<dbReference type="STRING" id="1215104.GCA_000730585_05448"/>
<sequence length="187" mass="20872">MDHYLDLKLRPDPEFPQTLLMNALLAKFHRALHDLRRDDIGISFPEVGQNARSLGTHLRVHGNAQALSGLQALDWLTGMRDHVDASDSLAVPEAVKYRTVSRVQVDSNPERARRRLIKRHGISEEEARQRIPDSAGKRCSLPFATLRSNGGGEVFRLFVRQGSLLDQAQEGTFSGYGLSGTATVPWF</sequence>
<protein>
    <submittedName>
        <fullName evidence="1">CRISPR-associated protein, Csy4 family</fullName>
    </submittedName>
</protein>
<dbReference type="InterPro" id="IPR042564">
    <property type="entry name" value="CRISPR-Cas6/Csy4_sf"/>
</dbReference>
<dbReference type="CDD" id="cd09739">
    <property type="entry name" value="Cas6_I-F"/>
    <property type="match status" value="1"/>
</dbReference>
<organism evidence="1 2">
    <name type="scientific">Pseudomonas japonica</name>
    <dbReference type="NCBI Taxonomy" id="256466"/>
    <lineage>
        <taxon>Bacteria</taxon>
        <taxon>Pseudomonadati</taxon>
        <taxon>Pseudomonadota</taxon>
        <taxon>Gammaproteobacteria</taxon>
        <taxon>Pseudomonadales</taxon>
        <taxon>Pseudomonadaceae</taxon>
        <taxon>Pseudomonas</taxon>
    </lineage>
</organism>
<dbReference type="GO" id="GO:0043571">
    <property type="term" value="P:maintenance of CRISPR repeat elements"/>
    <property type="evidence" value="ECO:0007669"/>
    <property type="project" value="InterPro"/>
</dbReference>
<evidence type="ECO:0000313" key="2">
    <source>
        <dbReference type="Proteomes" id="UP000198407"/>
    </source>
</evidence>
<dbReference type="InterPro" id="IPR013396">
    <property type="entry name" value="CRISPR-assoc_prot_Csy4"/>
</dbReference>
<gene>
    <name evidence="1" type="ORF">SAMN05444352_105128</name>
</gene>
<dbReference type="Gene3D" id="3.30.70.2540">
    <property type="entry name" value="CRISPR-associated endoribonuclease Cas6/Csy4"/>
    <property type="match status" value="1"/>
</dbReference>
<dbReference type="GO" id="GO:0004519">
    <property type="term" value="F:endonuclease activity"/>
    <property type="evidence" value="ECO:0007669"/>
    <property type="project" value="InterPro"/>
</dbReference>
<dbReference type="Pfam" id="PF09618">
    <property type="entry name" value="Cas_Csy4"/>
    <property type="match status" value="1"/>
</dbReference>
<dbReference type="NCBIfam" id="TIGR02563">
    <property type="entry name" value="cas_Csy4"/>
    <property type="match status" value="1"/>
</dbReference>
<dbReference type="EMBL" id="FZOL01000005">
    <property type="protein sequence ID" value="SNS25150.1"/>
    <property type="molecule type" value="Genomic_DNA"/>
</dbReference>
<reference evidence="2" key="1">
    <citation type="submission" date="2017-06" db="EMBL/GenBank/DDBJ databases">
        <authorList>
            <person name="Varghese N."/>
            <person name="Submissions S."/>
        </authorList>
    </citation>
    <scope>NUCLEOTIDE SEQUENCE [LARGE SCALE GENOMIC DNA]</scope>
    <source>
        <strain evidence="2">DSM 22348</strain>
    </source>
</reference>